<dbReference type="OrthoDB" id="406975at2759"/>
<name>A0A812YLD2_9DINO</name>
<accession>A0A812YLD2</accession>
<comment type="caution">
    <text evidence="2">The sequence shown here is derived from an EMBL/GenBank/DDBJ whole genome shotgun (WGS) entry which is preliminary data.</text>
</comment>
<evidence type="ECO:0000256" key="1">
    <source>
        <dbReference type="SAM" id="MobiDB-lite"/>
    </source>
</evidence>
<gene>
    <name evidence="2" type="ORF">SNEC2469_LOCUS23005</name>
</gene>
<dbReference type="Proteomes" id="UP000601435">
    <property type="component" value="Unassembled WGS sequence"/>
</dbReference>
<evidence type="ECO:0000313" key="3">
    <source>
        <dbReference type="Proteomes" id="UP000601435"/>
    </source>
</evidence>
<protein>
    <submittedName>
        <fullName evidence="2">Uncharacterized protein</fullName>
    </submittedName>
</protein>
<feature type="region of interest" description="Disordered" evidence="1">
    <location>
        <begin position="1"/>
        <end position="21"/>
    </location>
</feature>
<reference evidence="2" key="1">
    <citation type="submission" date="2021-02" db="EMBL/GenBank/DDBJ databases">
        <authorList>
            <person name="Dougan E. K."/>
            <person name="Rhodes N."/>
            <person name="Thang M."/>
            <person name="Chan C."/>
        </authorList>
    </citation>
    <scope>NUCLEOTIDE SEQUENCE</scope>
</reference>
<evidence type="ECO:0000313" key="2">
    <source>
        <dbReference type="EMBL" id="CAE7784327.1"/>
    </source>
</evidence>
<dbReference type="EMBL" id="CAJNJA010042475">
    <property type="protein sequence ID" value="CAE7784327.1"/>
    <property type="molecule type" value="Genomic_DNA"/>
</dbReference>
<keyword evidence="3" id="KW-1185">Reference proteome</keyword>
<sequence>MEADGPLEDGGTSVGSSDQHEYAEMPWRTLLGRVAPAEMPSLGHKMDTTQTLGRAIQQALRASTAEDSVHILHTGPAGHHALIQVIFDHSRYNGQDLLQVLSSHAEALEEISENREGNEQDTGKMMQLNEHITLRRVAPHPDPTAWNLPDVGLSESLHAQIFESPAAEVPMKEVYREIARLFNSTFVIFIDLSHLFAGEPCMLRYTLYPDQDFDVQWDEIRALKRNAQGAVVQRWHLHLDRQERWATCLRSASSLLPLYGAQKPESAEKESITGVAITISEVHCRWFWSLVPSIPAAPSDDGFGCRLASFKSRFAMEPSCKRVA</sequence>
<organism evidence="2 3">
    <name type="scientific">Symbiodinium necroappetens</name>
    <dbReference type="NCBI Taxonomy" id="1628268"/>
    <lineage>
        <taxon>Eukaryota</taxon>
        <taxon>Sar</taxon>
        <taxon>Alveolata</taxon>
        <taxon>Dinophyceae</taxon>
        <taxon>Suessiales</taxon>
        <taxon>Symbiodiniaceae</taxon>
        <taxon>Symbiodinium</taxon>
    </lineage>
</organism>
<proteinExistence type="predicted"/>
<dbReference type="AlphaFoldDB" id="A0A812YLD2"/>